<sequence>MNILLFVCVIALSSVVSGVVGDWPPKDKMCTPGFMEWDVEDMRCSCVKDAKSETPDKYLTACVGTPLYFDENGYQHVG</sequence>
<organism evidence="1 2">
    <name type="scientific">Apolygus lucorum</name>
    <name type="common">Small green plant bug</name>
    <name type="synonym">Lygocoris lucorum</name>
    <dbReference type="NCBI Taxonomy" id="248454"/>
    <lineage>
        <taxon>Eukaryota</taxon>
        <taxon>Metazoa</taxon>
        <taxon>Ecdysozoa</taxon>
        <taxon>Arthropoda</taxon>
        <taxon>Hexapoda</taxon>
        <taxon>Insecta</taxon>
        <taxon>Pterygota</taxon>
        <taxon>Neoptera</taxon>
        <taxon>Paraneoptera</taxon>
        <taxon>Hemiptera</taxon>
        <taxon>Heteroptera</taxon>
        <taxon>Panheteroptera</taxon>
        <taxon>Cimicomorpha</taxon>
        <taxon>Miridae</taxon>
        <taxon>Mirini</taxon>
        <taxon>Apolygus</taxon>
    </lineage>
</organism>
<proteinExistence type="predicted"/>
<gene>
    <name evidence="1" type="ORF">GE061_009286</name>
</gene>
<evidence type="ECO:0000313" key="1">
    <source>
        <dbReference type="EMBL" id="KAF6214543.1"/>
    </source>
</evidence>
<dbReference type="AlphaFoldDB" id="A0A6A4JTS5"/>
<comment type="caution">
    <text evidence="1">The sequence shown here is derived from an EMBL/GenBank/DDBJ whole genome shotgun (WGS) entry which is preliminary data.</text>
</comment>
<reference evidence="1" key="1">
    <citation type="journal article" date="2021" name="Mol. Ecol. Resour.">
        <title>Apolygus lucorum genome provides insights into omnivorousness and mesophyll feeding.</title>
        <authorList>
            <person name="Liu Y."/>
            <person name="Liu H."/>
            <person name="Wang H."/>
            <person name="Huang T."/>
            <person name="Liu B."/>
            <person name="Yang B."/>
            <person name="Yin L."/>
            <person name="Li B."/>
            <person name="Zhang Y."/>
            <person name="Zhang S."/>
            <person name="Jiang F."/>
            <person name="Zhang X."/>
            <person name="Ren Y."/>
            <person name="Wang B."/>
            <person name="Wang S."/>
            <person name="Lu Y."/>
            <person name="Wu K."/>
            <person name="Fan W."/>
            <person name="Wang G."/>
        </authorList>
    </citation>
    <scope>NUCLEOTIDE SEQUENCE</scope>
    <source>
        <strain evidence="1">12Hb</strain>
    </source>
</reference>
<accession>A0A6A4JTS5</accession>
<keyword evidence="2" id="KW-1185">Reference proteome</keyword>
<name>A0A6A4JTS5_APOLU</name>
<protein>
    <submittedName>
        <fullName evidence="1">Uncharacterized protein</fullName>
    </submittedName>
</protein>
<dbReference type="EMBL" id="WIXP02000002">
    <property type="protein sequence ID" value="KAF6214543.1"/>
    <property type="molecule type" value="Genomic_DNA"/>
</dbReference>
<evidence type="ECO:0000313" key="2">
    <source>
        <dbReference type="Proteomes" id="UP000466442"/>
    </source>
</evidence>
<dbReference type="Proteomes" id="UP000466442">
    <property type="component" value="Unassembled WGS sequence"/>
</dbReference>